<dbReference type="InterPro" id="IPR023296">
    <property type="entry name" value="Glyco_hydro_beta-prop_sf"/>
</dbReference>
<dbReference type="Pfam" id="PF17851">
    <property type="entry name" value="GH43_C2"/>
    <property type="match status" value="1"/>
</dbReference>
<feature type="signal peptide" evidence="7">
    <location>
        <begin position="1"/>
        <end position="21"/>
    </location>
</feature>
<evidence type="ECO:0000256" key="2">
    <source>
        <dbReference type="ARBA" id="ARBA00022801"/>
    </source>
</evidence>
<reference evidence="10" key="1">
    <citation type="journal article" date="2020" name="Int. J. Syst. Evol. Microbiol.">
        <title>Alteromonas alba sp. nov., a marine bacterium isolated from the seawater of the West Pacific Ocean.</title>
        <authorList>
            <person name="Sun C."/>
            <person name="Wu Y.-H."/>
            <person name="Xamxidin M."/>
            <person name="Cheng H."/>
            <person name="Xu X.-W."/>
        </authorList>
    </citation>
    <scope>NUCLEOTIDE SEQUENCE [LARGE SCALE GENOMIC DNA]</scope>
    <source>
        <strain evidence="10">190</strain>
    </source>
</reference>
<dbReference type="Pfam" id="PF04616">
    <property type="entry name" value="Glyco_hydro_43"/>
    <property type="match status" value="1"/>
</dbReference>
<feature type="domain" description="Beta-xylosidase C-terminal Concanavalin A-like" evidence="8">
    <location>
        <begin position="387"/>
        <end position="557"/>
    </location>
</feature>
<dbReference type="PANTHER" id="PTHR42812">
    <property type="entry name" value="BETA-XYLOSIDASE"/>
    <property type="match status" value="1"/>
</dbReference>
<evidence type="ECO:0000256" key="6">
    <source>
        <dbReference type="RuleBase" id="RU361187"/>
    </source>
</evidence>
<keyword evidence="10" id="KW-1185">Reference proteome</keyword>
<evidence type="ECO:0000256" key="1">
    <source>
        <dbReference type="ARBA" id="ARBA00009865"/>
    </source>
</evidence>
<dbReference type="SUPFAM" id="SSF75005">
    <property type="entry name" value="Arabinanase/levansucrase/invertase"/>
    <property type="match status" value="1"/>
</dbReference>
<sequence>MKQRVILSLLTGLLMTGCNSAGSSGSAQQATAKPAAMSAEVTFDWFKYATPNNRPAAPAGEYANPILPGFYPDPSITKKGDYYYLTTSSFSYTPGLPILRSKNLTDWELVGYALDREEQMEFSGARISRGIFAPTIRYHDGLFYIITTSVDNGGNFIITASDPAGPWSEPIWLPEVGGIDPDIFFDDDGRVYITHNEAPPGEPLYNGHRAIWMWEYDPAAQKVLADSRKLLVNGGVDISQEPIWIEAPHIYKVNDWYYLSCAEGGTGPQHSQVVFRTRSLDEPFIPYENNPILTQRDLSWPRPNPVDTAGHADMIQTDTGEWWAVFLGTRPYENYLYNTGRDTFLLPVEWRNEWPHILPAKTPIPPTSPRPTGTSKQQGTDFYDWDDQFDGNSLSVRWQTPRDFDRHWVSVENGVLTMSPLENALYSKEMVSYVGSHQAAASFAATTEVTIANASSAEAGLAAFQSARYHYFLGLRGEQGRYEAFVEQVVDGKVATVARLPLTTPMGEPVKVKIHGEGALIDFAVEQDGEWLAVGESQDATWLSTQKAGGFVGTTIGPHARK</sequence>
<comment type="caution">
    <text evidence="9">The sequence shown here is derived from an EMBL/GenBank/DDBJ whole genome shotgun (WGS) entry which is preliminary data.</text>
</comment>
<dbReference type="AlphaFoldDB" id="A0A2S9VG92"/>
<dbReference type="InterPro" id="IPR006710">
    <property type="entry name" value="Glyco_hydro_43"/>
</dbReference>
<dbReference type="RefSeq" id="WP_105932872.1">
    <property type="nucleotide sequence ID" value="NZ_PVNP01000005.1"/>
</dbReference>
<dbReference type="GO" id="GO:0005975">
    <property type="term" value="P:carbohydrate metabolic process"/>
    <property type="evidence" value="ECO:0007669"/>
    <property type="project" value="InterPro"/>
</dbReference>
<dbReference type="SUPFAM" id="SSF49899">
    <property type="entry name" value="Concanavalin A-like lectins/glucanases"/>
    <property type="match status" value="1"/>
</dbReference>
<dbReference type="PANTHER" id="PTHR42812:SF12">
    <property type="entry name" value="BETA-XYLOSIDASE-RELATED"/>
    <property type="match status" value="1"/>
</dbReference>
<protein>
    <submittedName>
        <fullName evidence="9">Glycoside hydrolase family 43 protein</fullName>
    </submittedName>
</protein>
<feature type="active site" description="Proton donor" evidence="4">
    <location>
        <position position="246"/>
    </location>
</feature>
<name>A0A2S9VG92_9ALTE</name>
<dbReference type="GO" id="GO:0004553">
    <property type="term" value="F:hydrolase activity, hydrolyzing O-glycosyl compounds"/>
    <property type="evidence" value="ECO:0007669"/>
    <property type="project" value="InterPro"/>
</dbReference>
<dbReference type="Gene3D" id="2.115.10.20">
    <property type="entry name" value="Glycosyl hydrolase domain, family 43"/>
    <property type="match status" value="1"/>
</dbReference>
<feature type="site" description="Important for catalytic activity, responsible for pKa modulation of the active site Glu and correct orientation of both the proton donor and substrate" evidence="5">
    <location>
        <position position="180"/>
    </location>
</feature>
<dbReference type="OrthoDB" id="9801455at2"/>
<dbReference type="Gene3D" id="2.60.120.200">
    <property type="match status" value="1"/>
</dbReference>
<dbReference type="EMBL" id="PVNP01000005">
    <property type="protein sequence ID" value="PRO75477.1"/>
    <property type="molecule type" value="Genomic_DNA"/>
</dbReference>
<dbReference type="PROSITE" id="PS51257">
    <property type="entry name" value="PROKAR_LIPOPROTEIN"/>
    <property type="match status" value="1"/>
</dbReference>
<dbReference type="CDD" id="cd18617">
    <property type="entry name" value="GH43_XynB-like"/>
    <property type="match status" value="1"/>
</dbReference>
<feature type="chain" id="PRO_5015510184" evidence="7">
    <location>
        <begin position="22"/>
        <end position="562"/>
    </location>
</feature>
<evidence type="ECO:0000256" key="3">
    <source>
        <dbReference type="ARBA" id="ARBA00023295"/>
    </source>
</evidence>
<evidence type="ECO:0000313" key="10">
    <source>
        <dbReference type="Proteomes" id="UP000238949"/>
    </source>
</evidence>
<accession>A0A2S9VG92</accession>
<organism evidence="9 10">
    <name type="scientific">Alteromonas alba</name>
    <dbReference type="NCBI Taxonomy" id="2079529"/>
    <lineage>
        <taxon>Bacteria</taxon>
        <taxon>Pseudomonadati</taxon>
        <taxon>Pseudomonadota</taxon>
        <taxon>Gammaproteobacteria</taxon>
        <taxon>Alteromonadales</taxon>
        <taxon>Alteromonadaceae</taxon>
        <taxon>Alteromonas/Salinimonas group</taxon>
        <taxon>Alteromonas</taxon>
    </lineage>
</organism>
<proteinExistence type="inferred from homology"/>
<evidence type="ECO:0000313" key="9">
    <source>
        <dbReference type="EMBL" id="PRO75477.1"/>
    </source>
</evidence>
<keyword evidence="2 6" id="KW-0378">Hydrolase</keyword>
<dbReference type="InterPro" id="IPR041542">
    <property type="entry name" value="GH43_C2"/>
</dbReference>
<feature type="active site" description="Proton acceptor" evidence="4">
    <location>
        <position position="73"/>
    </location>
</feature>
<evidence type="ECO:0000256" key="4">
    <source>
        <dbReference type="PIRSR" id="PIRSR606710-1"/>
    </source>
</evidence>
<comment type="similarity">
    <text evidence="1 6">Belongs to the glycosyl hydrolase 43 family.</text>
</comment>
<keyword evidence="7" id="KW-0732">Signal</keyword>
<keyword evidence="3 6" id="KW-0326">Glycosidase</keyword>
<dbReference type="Proteomes" id="UP000238949">
    <property type="component" value="Unassembled WGS sequence"/>
</dbReference>
<gene>
    <name evidence="9" type="ORF">C6Y40_00790</name>
</gene>
<evidence type="ECO:0000256" key="7">
    <source>
        <dbReference type="SAM" id="SignalP"/>
    </source>
</evidence>
<dbReference type="InterPro" id="IPR013320">
    <property type="entry name" value="ConA-like_dom_sf"/>
</dbReference>
<dbReference type="InterPro" id="IPR051795">
    <property type="entry name" value="Glycosyl_Hydrlase_43"/>
</dbReference>
<evidence type="ECO:0000256" key="5">
    <source>
        <dbReference type="PIRSR" id="PIRSR606710-2"/>
    </source>
</evidence>
<evidence type="ECO:0000259" key="8">
    <source>
        <dbReference type="Pfam" id="PF17851"/>
    </source>
</evidence>